<dbReference type="GO" id="GO:0004519">
    <property type="term" value="F:endonuclease activity"/>
    <property type="evidence" value="ECO:0007669"/>
    <property type="project" value="UniProtKB-KW"/>
</dbReference>
<organism evidence="1 2">
    <name type="scientific">Balnearium lithotrophicum</name>
    <dbReference type="NCBI Taxonomy" id="223788"/>
    <lineage>
        <taxon>Bacteria</taxon>
        <taxon>Pseudomonadati</taxon>
        <taxon>Aquificota</taxon>
        <taxon>Aquificia</taxon>
        <taxon>Desulfurobacteriales</taxon>
        <taxon>Desulfurobacteriaceae</taxon>
        <taxon>Balnearium</taxon>
    </lineage>
</organism>
<sequence length="144" mass="16517">MKGSYCLIFEVKSDLNVEVRNGRAFQLKRGIYVYCGSAFGSGGLKRRVLRHMKKDKKRHWHIDFLTTKDETEFIGVWIFEGKRFECKLAKEVSAVGEAVLGFGSTDCKCESHLFKLEDVNPIEEIFKGLDGKFLKPEEVEKYGV</sequence>
<gene>
    <name evidence="1" type="ORF">SAMN06269117_11633</name>
</gene>
<keyword evidence="1" id="KW-0255">Endonuclease</keyword>
<dbReference type="CDD" id="cd10441">
    <property type="entry name" value="GIY-YIG_COG1833"/>
    <property type="match status" value="1"/>
</dbReference>
<dbReference type="PANTHER" id="PTHR37460:SF1">
    <property type="entry name" value="ENDONUCLEASE III"/>
    <property type="match status" value="1"/>
</dbReference>
<protein>
    <submittedName>
        <fullName evidence="1">Uri superfamily endonuclease</fullName>
    </submittedName>
</protein>
<dbReference type="Proteomes" id="UP000317315">
    <property type="component" value="Unassembled WGS sequence"/>
</dbReference>
<dbReference type="AlphaFoldDB" id="A0A521CZX0"/>
<dbReference type="InterPro" id="IPR002837">
    <property type="entry name" value="DUF123"/>
</dbReference>
<keyword evidence="1" id="KW-0540">Nuclease</keyword>
<keyword evidence="2" id="KW-1185">Reference proteome</keyword>
<proteinExistence type="predicted"/>
<dbReference type="RefSeq" id="WP_142935801.1">
    <property type="nucleotide sequence ID" value="NZ_FXTM01000016.1"/>
</dbReference>
<reference evidence="1 2" key="1">
    <citation type="submission" date="2017-05" db="EMBL/GenBank/DDBJ databases">
        <authorList>
            <person name="Varghese N."/>
            <person name="Submissions S."/>
        </authorList>
    </citation>
    <scope>NUCLEOTIDE SEQUENCE [LARGE SCALE GENOMIC DNA]</scope>
    <source>
        <strain evidence="1 2">DSM 16304</strain>
    </source>
</reference>
<dbReference type="EMBL" id="FXTM01000016">
    <property type="protein sequence ID" value="SMO64995.1"/>
    <property type="molecule type" value="Genomic_DNA"/>
</dbReference>
<keyword evidence="1" id="KW-0378">Hydrolase</keyword>
<evidence type="ECO:0000313" key="2">
    <source>
        <dbReference type="Proteomes" id="UP000317315"/>
    </source>
</evidence>
<dbReference type="OrthoDB" id="9802365at2"/>
<dbReference type="Pfam" id="PF01986">
    <property type="entry name" value="DUF123"/>
    <property type="match status" value="1"/>
</dbReference>
<accession>A0A521CZX0</accession>
<evidence type="ECO:0000313" key="1">
    <source>
        <dbReference type="EMBL" id="SMO64995.1"/>
    </source>
</evidence>
<dbReference type="PANTHER" id="PTHR37460">
    <property type="entry name" value="ENDONUCLEASE III"/>
    <property type="match status" value="1"/>
</dbReference>
<name>A0A521CZX0_9BACT</name>